<name>A0A398BSM6_9RHOB</name>
<dbReference type="GO" id="GO:0005576">
    <property type="term" value="C:extracellular region"/>
    <property type="evidence" value="ECO:0007669"/>
    <property type="project" value="UniProtKB-SubCell"/>
</dbReference>
<dbReference type="EMBL" id="QXXQ01000005">
    <property type="protein sequence ID" value="RID91911.1"/>
    <property type="molecule type" value="Genomic_DNA"/>
</dbReference>
<dbReference type="PANTHER" id="PTHR38340:SF1">
    <property type="entry name" value="S-LAYER PROTEIN"/>
    <property type="match status" value="1"/>
</dbReference>
<evidence type="ECO:0000256" key="3">
    <source>
        <dbReference type="SAM" id="MobiDB-lite"/>
    </source>
</evidence>
<dbReference type="PRINTS" id="PR00313">
    <property type="entry name" value="CABNDNGRPT"/>
</dbReference>
<reference evidence="4 5" key="1">
    <citation type="submission" date="2018-09" db="EMBL/GenBank/DDBJ databases">
        <title>Gemmobacter lutimaris sp. nov., a marine bacterium isolated from tidal flat.</title>
        <authorList>
            <person name="Lee D.W."/>
            <person name="Yoo Y."/>
            <person name="Kim J.-J."/>
            <person name="Kim B.S."/>
        </authorList>
    </citation>
    <scope>NUCLEOTIDE SEQUENCE [LARGE SCALE GENOMIC DNA]</scope>
    <source>
        <strain evidence="4 5">YJ-T1-11</strain>
    </source>
</reference>
<dbReference type="InterPro" id="IPR050557">
    <property type="entry name" value="RTX_toxin/Mannuronan_C5-epim"/>
</dbReference>
<evidence type="ECO:0000256" key="2">
    <source>
        <dbReference type="ARBA" id="ARBA00022525"/>
    </source>
</evidence>
<comment type="caution">
    <text evidence="4">The sequence shown here is derived from an EMBL/GenBank/DDBJ whole genome shotgun (WGS) entry which is preliminary data.</text>
</comment>
<feature type="compositionally biased region" description="Gly residues" evidence="3">
    <location>
        <begin position="207"/>
        <end position="216"/>
    </location>
</feature>
<comment type="subcellular location">
    <subcellularLocation>
        <location evidence="1">Secreted</location>
    </subcellularLocation>
</comment>
<dbReference type="SUPFAM" id="SSF51120">
    <property type="entry name" value="beta-Roll"/>
    <property type="match status" value="1"/>
</dbReference>
<gene>
    <name evidence="4" type="ORF">D2N39_11805</name>
</gene>
<protein>
    <recommendedName>
        <fullName evidence="6">Calcium-binding protein</fullName>
    </recommendedName>
</protein>
<dbReference type="InterPro" id="IPR018511">
    <property type="entry name" value="Hemolysin-typ_Ca-bd_CS"/>
</dbReference>
<feature type="compositionally biased region" description="Basic and acidic residues" evidence="3">
    <location>
        <begin position="194"/>
        <end position="206"/>
    </location>
</feature>
<dbReference type="OrthoDB" id="7624131at2"/>
<organism evidence="4 5">
    <name type="scientific">Gemmobacter lutimaris</name>
    <dbReference type="NCBI Taxonomy" id="2306023"/>
    <lineage>
        <taxon>Bacteria</taxon>
        <taxon>Pseudomonadati</taxon>
        <taxon>Pseudomonadota</taxon>
        <taxon>Alphaproteobacteria</taxon>
        <taxon>Rhodobacterales</taxon>
        <taxon>Paracoccaceae</taxon>
        <taxon>Gemmobacter</taxon>
    </lineage>
</organism>
<feature type="region of interest" description="Disordered" evidence="3">
    <location>
        <begin position="189"/>
        <end position="216"/>
    </location>
</feature>
<dbReference type="Pfam" id="PF00353">
    <property type="entry name" value="HemolysinCabind"/>
    <property type="match status" value="1"/>
</dbReference>
<evidence type="ECO:0000256" key="1">
    <source>
        <dbReference type="ARBA" id="ARBA00004613"/>
    </source>
</evidence>
<dbReference type="GO" id="GO:0005509">
    <property type="term" value="F:calcium ion binding"/>
    <property type="evidence" value="ECO:0007669"/>
    <property type="project" value="InterPro"/>
</dbReference>
<dbReference type="InterPro" id="IPR001343">
    <property type="entry name" value="Hemolysn_Ca-bd"/>
</dbReference>
<dbReference type="Proteomes" id="UP000266649">
    <property type="component" value="Unassembled WGS sequence"/>
</dbReference>
<dbReference type="PROSITE" id="PS00330">
    <property type="entry name" value="HEMOLYSIN_CALCIUM"/>
    <property type="match status" value="1"/>
</dbReference>
<accession>A0A398BSM6</accession>
<keyword evidence="5" id="KW-1185">Reference proteome</keyword>
<dbReference type="InterPro" id="IPR011049">
    <property type="entry name" value="Serralysin-like_metalloprot_C"/>
</dbReference>
<evidence type="ECO:0008006" key="6">
    <source>
        <dbReference type="Google" id="ProtNLM"/>
    </source>
</evidence>
<dbReference type="RefSeq" id="WP_119134972.1">
    <property type="nucleotide sequence ID" value="NZ_QXXQ01000005.1"/>
</dbReference>
<dbReference type="AlphaFoldDB" id="A0A398BSM6"/>
<sequence length="298" mass="31134">MPRLSFAAAFGRKLAGLFGEMKFILERTGERPDVPVPSEVILEGGLREWTYERGGLFDLKITGQFSTATQFDADKGGLQALANQSRGSIEAIELVSTLSGRSVISLDGLSLDPPDVVLSVVNNEDGAGLARLLLGLEDLRIDGTRANDRFDRSLLSAFDRLDLSGDNRINLRAGNDAARAGAGRDTVFGGSGRDTIHGGSGRDRLDGGGGNDRMEGGAGNDVLKGGAGADTFILRAGGGRDVVTDFVIGVDVIEVIGKPDVLPEQLATGTLLSTGRASILLRGIDLADLLASGETILV</sequence>
<dbReference type="Gene3D" id="2.150.10.10">
    <property type="entry name" value="Serralysin-like metalloprotease, C-terminal"/>
    <property type="match status" value="1"/>
</dbReference>
<evidence type="ECO:0000313" key="4">
    <source>
        <dbReference type="EMBL" id="RID91911.1"/>
    </source>
</evidence>
<dbReference type="PANTHER" id="PTHR38340">
    <property type="entry name" value="S-LAYER PROTEIN"/>
    <property type="match status" value="1"/>
</dbReference>
<evidence type="ECO:0000313" key="5">
    <source>
        <dbReference type="Proteomes" id="UP000266649"/>
    </source>
</evidence>
<keyword evidence="2" id="KW-0964">Secreted</keyword>
<proteinExistence type="predicted"/>